<keyword evidence="9" id="KW-1185">Reference proteome</keyword>
<dbReference type="PANTHER" id="PTHR43096">
    <property type="entry name" value="DNAJ HOMOLOG 1, MITOCHONDRIAL-RELATED"/>
    <property type="match status" value="1"/>
</dbReference>
<dbReference type="Pfam" id="PF00226">
    <property type="entry name" value="DnaJ"/>
    <property type="match status" value="1"/>
</dbReference>
<dbReference type="GO" id="GO:0005737">
    <property type="term" value="C:cytoplasm"/>
    <property type="evidence" value="ECO:0007669"/>
    <property type="project" value="TreeGrafter"/>
</dbReference>
<dbReference type="GO" id="GO:0008270">
    <property type="term" value="F:zinc ion binding"/>
    <property type="evidence" value="ECO:0007669"/>
    <property type="project" value="UniProtKB-KW"/>
</dbReference>
<dbReference type="Gene3D" id="1.10.287.110">
    <property type="entry name" value="DnaJ domain"/>
    <property type="match status" value="1"/>
</dbReference>
<dbReference type="CDD" id="cd10747">
    <property type="entry name" value="DnaJ_C"/>
    <property type="match status" value="1"/>
</dbReference>
<gene>
    <name evidence="8" type="ORF">FIV46_15395</name>
</gene>
<accession>A0A501PBN8</accession>
<evidence type="ECO:0000256" key="5">
    <source>
        <dbReference type="ARBA" id="ARBA00023186"/>
    </source>
</evidence>
<dbReference type="Gene3D" id="2.60.260.20">
    <property type="entry name" value="Urease metallochaperone UreE, N-terminal domain"/>
    <property type="match status" value="2"/>
</dbReference>
<dbReference type="OrthoDB" id="9779889at2"/>
<protein>
    <submittedName>
        <fullName evidence="8">J domain-containing protein</fullName>
    </submittedName>
</protein>
<proteinExistence type="predicted"/>
<dbReference type="InterPro" id="IPR001623">
    <property type="entry name" value="DnaJ_domain"/>
</dbReference>
<evidence type="ECO:0000256" key="6">
    <source>
        <dbReference type="SAM" id="MobiDB-lite"/>
    </source>
</evidence>
<dbReference type="CDD" id="cd06257">
    <property type="entry name" value="DnaJ"/>
    <property type="match status" value="1"/>
</dbReference>
<organism evidence="8 9">
    <name type="scientific">Emcibacter nanhaiensis</name>
    <dbReference type="NCBI Taxonomy" id="1505037"/>
    <lineage>
        <taxon>Bacteria</taxon>
        <taxon>Pseudomonadati</taxon>
        <taxon>Pseudomonadota</taxon>
        <taxon>Alphaproteobacteria</taxon>
        <taxon>Emcibacterales</taxon>
        <taxon>Emcibacteraceae</taxon>
        <taxon>Emcibacter</taxon>
    </lineage>
</organism>
<dbReference type="Pfam" id="PF01556">
    <property type="entry name" value="DnaJ_C"/>
    <property type="match status" value="1"/>
</dbReference>
<evidence type="ECO:0000313" key="8">
    <source>
        <dbReference type="EMBL" id="TPD57501.1"/>
    </source>
</evidence>
<dbReference type="SUPFAM" id="SSF46565">
    <property type="entry name" value="Chaperone J-domain"/>
    <property type="match status" value="1"/>
</dbReference>
<keyword evidence="4" id="KW-0862">Zinc</keyword>
<dbReference type="PROSITE" id="PS50076">
    <property type="entry name" value="DNAJ_2"/>
    <property type="match status" value="1"/>
</dbReference>
<dbReference type="InterPro" id="IPR036869">
    <property type="entry name" value="J_dom_sf"/>
</dbReference>
<dbReference type="RefSeq" id="WP_139941816.1">
    <property type="nucleotide sequence ID" value="NZ_JBHSYP010000005.1"/>
</dbReference>
<feature type="domain" description="J" evidence="7">
    <location>
        <begin position="3"/>
        <end position="68"/>
    </location>
</feature>
<keyword evidence="1" id="KW-0479">Metal-binding</keyword>
<keyword evidence="3" id="KW-0863">Zinc-finger</keyword>
<dbReference type="InterPro" id="IPR018253">
    <property type="entry name" value="DnaJ_domain_CS"/>
</dbReference>
<evidence type="ECO:0000256" key="4">
    <source>
        <dbReference type="ARBA" id="ARBA00022833"/>
    </source>
</evidence>
<comment type="caution">
    <text evidence="8">The sequence shown here is derived from an EMBL/GenBank/DDBJ whole genome shotgun (WGS) entry which is preliminary data.</text>
</comment>
<keyword evidence="5" id="KW-0143">Chaperone</keyword>
<dbReference type="GO" id="GO:0051082">
    <property type="term" value="F:unfolded protein binding"/>
    <property type="evidence" value="ECO:0007669"/>
    <property type="project" value="InterPro"/>
</dbReference>
<evidence type="ECO:0000256" key="3">
    <source>
        <dbReference type="ARBA" id="ARBA00022771"/>
    </source>
</evidence>
<evidence type="ECO:0000256" key="1">
    <source>
        <dbReference type="ARBA" id="ARBA00022723"/>
    </source>
</evidence>
<dbReference type="InterPro" id="IPR002939">
    <property type="entry name" value="DnaJ_C"/>
</dbReference>
<dbReference type="EMBL" id="VFIY01000018">
    <property type="protein sequence ID" value="TPD57501.1"/>
    <property type="molecule type" value="Genomic_DNA"/>
</dbReference>
<evidence type="ECO:0000256" key="2">
    <source>
        <dbReference type="ARBA" id="ARBA00022737"/>
    </source>
</evidence>
<dbReference type="Proteomes" id="UP000319148">
    <property type="component" value="Unassembled WGS sequence"/>
</dbReference>
<dbReference type="PROSITE" id="PS00636">
    <property type="entry name" value="DNAJ_1"/>
    <property type="match status" value="1"/>
</dbReference>
<dbReference type="PRINTS" id="PR00625">
    <property type="entry name" value="JDOMAIN"/>
</dbReference>
<dbReference type="GO" id="GO:0042026">
    <property type="term" value="P:protein refolding"/>
    <property type="evidence" value="ECO:0007669"/>
    <property type="project" value="TreeGrafter"/>
</dbReference>
<dbReference type="AlphaFoldDB" id="A0A501PBN8"/>
<sequence length="298" mass="31669">MRDPYTVLGLSKGASEADIKKAYRKLAKELHPDANAGDEKIAEKFKEVSAAYALLSNKDMRARYDRGEINADGSEKGFAGAGAGHGRAGGGFSPFGDGFDPEEIFASFFGRGGPGARTRVQKGADKLYKVNIDFLDAVKGGKQQLTLDTGKTLNVSIPANVREGQQIRLKGQGGQGIGGAPAGDALVEIHIRPHPYFTQEGNDIHLELPITLPEAVLGGKVTVPTIDGNVSLPIPKGASSGKKLRLKGKGAKDAKSGASGDQYVKLMITLPENPDEDLEKAIEKWSKGKDYDVRGKLK</sequence>
<reference evidence="9" key="1">
    <citation type="submission" date="2019-06" db="EMBL/GenBank/DDBJ databases">
        <title>The complete genome of Emcibacter congregatus ZYLT.</title>
        <authorList>
            <person name="Zhao Z."/>
        </authorList>
    </citation>
    <scope>NUCLEOTIDE SEQUENCE [LARGE SCALE GENOMIC DNA]</scope>
    <source>
        <strain evidence="9">MCCC 1A06723</strain>
    </source>
</reference>
<dbReference type="InterPro" id="IPR008971">
    <property type="entry name" value="HSP40/DnaJ_pept-bd"/>
</dbReference>
<evidence type="ECO:0000259" key="7">
    <source>
        <dbReference type="PROSITE" id="PS50076"/>
    </source>
</evidence>
<dbReference type="FunFam" id="2.60.260.20:FF:000005">
    <property type="entry name" value="Chaperone protein dnaJ 1, mitochondrial"/>
    <property type="match status" value="1"/>
</dbReference>
<keyword evidence="2" id="KW-0677">Repeat</keyword>
<evidence type="ECO:0000313" key="9">
    <source>
        <dbReference type="Proteomes" id="UP000319148"/>
    </source>
</evidence>
<dbReference type="SUPFAM" id="SSF49493">
    <property type="entry name" value="HSP40/DnaJ peptide-binding domain"/>
    <property type="match status" value="2"/>
</dbReference>
<feature type="region of interest" description="Disordered" evidence="6">
    <location>
        <begin position="238"/>
        <end position="259"/>
    </location>
</feature>
<dbReference type="PANTHER" id="PTHR43096:SF48">
    <property type="entry name" value="CHAPERONE PROTEIN DNAJ"/>
    <property type="match status" value="1"/>
</dbReference>
<dbReference type="SMART" id="SM00271">
    <property type="entry name" value="DnaJ"/>
    <property type="match status" value="1"/>
</dbReference>
<name>A0A501PBN8_9PROT</name>